<sequence>MCTMFAGGSAIKVPAKQPLVAGLNAGAPLEEIPVNLEFVNTVRNLYAPPTHGVFQLVPPDFDTTISNLYTQFGSPPVSRDSCWDVYLMLLGALRRLDEICNTAAEEIDRRWGYTLRMAQDESPDGMELDPSLRLLRNGDDVIGENGYYYMGGVNNGTGLDSGHHKELDNLAERVDRPLPNNIVLPEVETVDWGVKLTTSVTGFNP</sequence>
<accession>A0AAD6UP26</accession>
<reference evidence="1" key="1">
    <citation type="submission" date="2023-03" db="EMBL/GenBank/DDBJ databases">
        <title>Massive genome expansion in bonnet fungi (Mycena s.s.) driven by repeated elements and novel gene families across ecological guilds.</title>
        <authorList>
            <consortium name="Lawrence Berkeley National Laboratory"/>
            <person name="Harder C.B."/>
            <person name="Miyauchi S."/>
            <person name="Viragh M."/>
            <person name="Kuo A."/>
            <person name="Thoen E."/>
            <person name="Andreopoulos B."/>
            <person name="Lu D."/>
            <person name="Skrede I."/>
            <person name="Drula E."/>
            <person name="Henrissat B."/>
            <person name="Morin E."/>
            <person name="Kohler A."/>
            <person name="Barry K."/>
            <person name="LaButti K."/>
            <person name="Morin E."/>
            <person name="Salamov A."/>
            <person name="Lipzen A."/>
            <person name="Mereny Z."/>
            <person name="Hegedus B."/>
            <person name="Baldrian P."/>
            <person name="Stursova M."/>
            <person name="Weitz H."/>
            <person name="Taylor A."/>
            <person name="Grigoriev I.V."/>
            <person name="Nagy L.G."/>
            <person name="Martin F."/>
            <person name="Kauserud H."/>
        </authorList>
    </citation>
    <scope>NUCLEOTIDE SEQUENCE</scope>
    <source>
        <strain evidence="1">9144</strain>
    </source>
</reference>
<evidence type="ECO:0000313" key="1">
    <source>
        <dbReference type="EMBL" id="KAJ7191464.1"/>
    </source>
</evidence>
<gene>
    <name evidence="1" type="ORF">GGX14DRAFT_407127</name>
</gene>
<organism evidence="1 2">
    <name type="scientific">Mycena pura</name>
    <dbReference type="NCBI Taxonomy" id="153505"/>
    <lineage>
        <taxon>Eukaryota</taxon>
        <taxon>Fungi</taxon>
        <taxon>Dikarya</taxon>
        <taxon>Basidiomycota</taxon>
        <taxon>Agaricomycotina</taxon>
        <taxon>Agaricomycetes</taxon>
        <taxon>Agaricomycetidae</taxon>
        <taxon>Agaricales</taxon>
        <taxon>Marasmiineae</taxon>
        <taxon>Mycenaceae</taxon>
        <taxon>Mycena</taxon>
    </lineage>
</organism>
<proteinExistence type="predicted"/>
<dbReference type="EMBL" id="JARJCW010000132">
    <property type="protein sequence ID" value="KAJ7191464.1"/>
    <property type="molecule type" value="Genomic_DNA"/>
</dbReference>
<name>A0AAD6UP26_9AGAR</name>
<evidence type="ECO:0000313" key="2">
    <source>
        <dbReference type="Proteomes" id="UP001219525"/>
    </source>
</evidence>
<dbReference type="Proteomes" id="UP001219525">
    <property type="component" value="Unassembled WGS sequence"/>
</dbReference>
<comment type="caution">
    <text evidence="1">The sequence shown here is derived from an EMBL/GenBank/DDBJ whole genome shotgun (WGS) entry which is preliminary data.</text>
</comment>
<protein>
    <submittedName>
        <fullName evidence="1">Uncharacterized protein</fullName>
    </submittedName>
</protein>
<dbReference type="AlphaFoldDB" id="A0AAD6UP26"/>
<keyword evidence="2" id="KW-1185">Reference proteome</keyword>